<evidence type="ECO:0000259" key="1">
    <source>
        <dbReference type="Pfam" id="PF07727"/>
    </source>
</evidence>
<evidence type="ECO:0000313" key="2">
    <source>
        <dbReference type="EMBL" id="CAN80992.1"/>
    </source>
</evidence>
<gene>
    <name evidence="2" type="ORF">VITISV_021868</name>
</gene>
<organism evidence="2">
    <name type="scientific">Vitis vinifera</name>
    <name type="common">Grape</name>
    <dbReference type="NCBI Taxonomy" id="29760"/>
    <lineage>
        <taxon>Eukaryota</taxon>
        <taxon>Viridiplantae</taxon>
        <taxon>Streptophyta</taxon>
        <taxon>Embryophyta</taxon>
        <taxon>Tracheophyta</taxon>
        <taxon>Spermatophyta</taxon>
        <taxon>Magnoliopsida</taxon>
        <taxon>eudicotyledons</taxon>
        <taxon>Gunneridae</taxon>
        <taxon>Pentapetalae</taxon>
        <taxon>rosids</taxon>
        <taxon>Vitales</taxon>
        <taxon>Vitaceae</taxon>
        <taxon>Viteae</taxon>
        <taxon>Vitis</taxon>
    </lineage>
</organism>
<dbReference type="EMBL" id="AM453948">
    <property type="protein sequence ID" value="CAN80992.1"/>
    <property type="molecule type" value="Genomic_DNA"/>
</dbReference>
<dbReference type="InterPro" id="IPR013103">
    <property type="entry name" value="RVT_2"/>
</dbReference>
<proteinExistence type="predicted"/>
<dbReference type="Pfam" id="PF07727">
    <property type="entry name" value="RVT_2"/>
    <property type="match status" value="1"/>
</dbReference>
<accession>A5BBX4</accession>
<feature type="domain" description="Reverse transcriptase Ty1/copia-type" evidence="1">
    <location>
        <begin position="31"/>
        <end position="74"/>
    </location>
</feature>
<sequence length="190" mass="21925">MKDGNWRTSIWNEGYWMQVVLYCKIHPDYRVNYQETFTLVAKLHTVRVLLSLAANQKWQLHKLDVKNSFLNGDLRPFSGTRPDRFSILARIIPFPGTRMDSTIFHPFNLRKNTLWFFDISSGSPTTWIRRPQTLLCNAFKMLKRQFGLGVQRIIKVLELAGGVMDELCNPSGPRKELLRSSSGLAKKGIP</sequence>
<dbReference type="AlphaFoldDB" id="A5BBX4"/>
<reference evidence="2" key="1">
    <citation type="journal article" date="2007" name="PLoS ONE">
        <title>The first genome sequence of an elite grapevine cultivar (Pinot noir Vitis vinifera L.): coping with a highly heterozygous genome.</title>
        <authorList>
            <person name="Velasco R."/>
            <person name="Zharkikh A."/>
            <person name="Troggio M."/>
            <person name="Cartwright D.A."/>
            <person name="Cestaro A."/>
            <person name="Pruss D."/>
            <person name="Pindo M."/>
            <person name="FitzGerald L.M."/>
            <person name="Vezzulli S."/>
            <person name="Reid J."/>
            <person name="Malacarne G."/>
            <person name="Iliev D."/>
            <person name="Coppola G."/>
            <person name="Wardell B."/>
            <person name="Micheletti D."/>
            <person name="Macalma T."/>
            <person name="Facci M."/>
            <person name="Mitchell J.T."/>
            <person name="Perazzolli M."/>
            <person name="Eldredge G."/>
            <person name="Gatto P."/>
            <person name="Oyzerski R."/>
            <person name="Moretto M."/>
            <person name="Gutin N."/>
            <person name="Stefanini M."/>
            <person name="Chen Y."/>
            <person name="Segala C."/>
            <person name="Davenport C."/>
            <person name="Dematte L."/>
            <person name="Mraz A."/>
            <person name="Battilana J."/>
            <person name="Stormo K."/>
            <person name="Costa F."/>
            <person name="Tao Q."/>
            <person name="Si-Ammour A."/>
            <person name="Harkins T."/>
            <person name="Lackey A."/>
            <person name="Perbost C."/>
            <person name="Taillon B."/>
            <person name="Stella A."/>
            <person name="Solovyev V."/>
            <person name="Fawcett J.A."/>
            <person name="Sterck L."/>
            <person name="Vandepoele K."/>
            <person name="Grando S.M."/>
            <person name="Toppo S."/>
            <person name="Moser C."/>
            <person name="Lanchbury J."/>
            <person name="Bogden R."/>
            <person name="Skolnick M."/>
            <person name="Sgaramella V."/>
            <person name="Bhatnagar S.K."/>
            <person name="Fontana P."/>
            <person name="Gutin A."/>
            <person name="Van de Peer Y."/>
            <person name="Salamini F."/>
            <person name="Viola R."/>
        </authorList>
    </citation>
    <scope>NUCLEOTIDE SEQUENCE</scope>
</reference>
<name>A5BBX4_VITVI</name>
<protein>
    <recommendedName>
        <fullName evidence="1">Reverse transcriptase Ty1/copia-type domain-containing protein</fullName>
    </recommendedName>
</protein>